<proteinExistence type="predicted"/>
<comment type="caution">
    <text evidence="1">The sequence shown here is derived from an EMBL/GenBank/DDBJ whole genome shotgun (WGS) entry which is preliminary data.</text>
</comment>
<dbReference type="AlphaFoldDB" id="A0A9P8CR99"/>
<dbReference type="InterPro" id="IPR053137">
    <property type="entry name" value="NLR-like"/>
</dbReference>
<protein>
    <submittedName>
        <fullName evidence="1">Nucleoside phosphorylase domain-containing protein</fullName>
    </submittedName>
</protein>
<dbReference type="GeneID" id="70292922"/>
<reference evidence="1" key="1">
    <citation type="journal article" date="2021" name="IMA Fungus">
        <title>Genomic characterization of three marine fungi, including Emericellopsis atlantica sp. nov. with signatures of a generalist lifestyle and marine biomass degradation.</title>
        <authorList>
            <person name="Hagestad O.C."/>
            <person name="Hou L."/>
            <person name="Andersen J.H."/>
            <person name="Hansen E.H."/>
            <person name="Altermark B."/>
            <person name="Li C."/>
            <person name="Kuhnert E."/>
            <person name="Cox R.J."/>
            <person name="Crous P.W."/>
            <person name="Spatafora J.W."/>
            <person name="Lail K."/>
            <person name="Amirebrahimi M."/>
            <person name="Lipzen A."/>
            <person name="Pangilinan J."/>
            <person name="Andreopoulos W."/>
            <person name="Hayes R.D."/>
            <person name="Ng V."/>
            <person name="Grigoriev I.V."/>
            <person name="Jackson S.A."/>
            <person name="Sutton T.D.S."/>
            <person name="Dobson A.D.W."/>
            <person name="Rama T."/>
        </authorList>
    </citation>
    <scope>NUCLEOTIDE SEQUENCE</scope>
    <source>
        <strain evidence="1">TS7</strain>
    </source>
</reference>
<dbReference type="Proteomes" id="UP000887229">
    <property type="component" value="Unassembled WGS sequence"/>
</dbReference>
<accession>A0A9P8CR99</accession>
<dbReference type="PANTHER" id="PTHR46082">
    <property type="entry name" value="ATP/GTP-BINDING PROTEIN-RELATED"/>
    <property type="match status" value="1"/>
</dbReference>
<sequence length="415" mass="46384">MAFSGESDATSNLPLSFANEPTMDVSVYTVAWLAPLEIESQAACHMLDEVHSHKQPPLADCIYIGGSMAGHNVVIATFNYQQVYGTRNAGVMAYEVKRTFPNVKYGLLVGVAAGIPRHPQNGESPGHNDDIRLGDVVVAYSDDSSKNPILDYDLGKQHGHGRPLEILQGRESSTQQGHVRLLRLKDQDTLKQVRRNFRKVENLRHNKGTFVYPGSDKDRYHVEHRGETIQLELAPRPDRQRSRVYYGPIGSASKLVRDAAYRDNLRDVHGVLALEMEAAGIVGQFNAGVIRGICDYADKHKNKDFQPYAAAMAAAYARLVLAKLDVVAPASRPQSPPPREPAAIVERIHGKKPDRAKQTWKQRWSDRWDRFLRPRPPRTRYYDSFQSPDRFQSSERFQSLDALSVTSSTGAVADA</sequence>
<gene>
    <name evidence="1" type="ORF">F5Z01DRAFT_634096</name>
</gene>
<dbReference type="InterPro" id="IPR035994">
    <property type="entry name" value="Nucleoside_phosphorylase_sf"/>
</dbReference>
<dbReference type="GO" id="GO:0003824">
    <property type="term" value="F:catalytic activity"/>
    <property type="evidence" value="ECO:0007669"/>
    <property type="project" value="InterPro"/>
</dbReference>
<dbReference type="OrthoDB" id="1658288at2759"/>
<evidence type="ECO:0000313" key="2">
    <source>
        <dbReference type="Proteomes" id="UP000887229"/>
    </source>
</evidence>
<organism evidence="1 2">
    <name type="scientific">Emericellopsis atlantica</name>
    <dbReference type="NCBI Taxonomy" id="2614577"/>
    <lineage>
        <taxon>Eukaryota</taxon>
        <taxon>Fungi</taxon>
        <taxon>Dikarya</taxon>
        <taxon>Ascomycota</taxon>
        <taxon>Pezizomycotina</taxon>
        <taxon>Sordariomycetes</taxon>
        <taxon>Hypocreomycetidae</taxon>
        <taxon>Hypocreales</taxon>
        <taxon>Bionectriaceae</taxon>
        <taxon>Emericellopsis</taxon>
    </lineage>
</organism>
<dbReference type="PANTHER" id="PTHR46082:SF11">
    <property type="entry name" value="AAA+ ATPASE DOMAIN-CONTAINING PROTEIN-RELATED"/>
    <property type="match status" value="1"/>
</dbReference>
<keyword evidence="2" id="KW-1185">Reference proteome</keyword>
<name>A0A9P8CR99_9HYPO</name>
<dbReference type="SUPFAM" id="SSF53167">
    <property type="entry name" value="Purine and uridine phosphorylases"/>
    <property type="match status" value="1"/>
</dbReference>
<dbReference type="Gene3D" id="3.40.50.1580">
    <property type="entry name" value="Nucleoside phosphorylase domain"/>
    <property type="match status" value="1"/>
</dbReference>
<dbReference type="RefSeq" id="XP_046120437.1">
    <property type="nucleotide sequence ID" value="XM_046262019.1"/>
</dbReference>
<dbReference type="GO" id="GO:0009116">
    <property type="term" value="P:nucleoside metabolic process"/>
    <property type="evidence" value="ECO:0007669"/>
    <property type="project" value="InterPro"/>
</dbReference>
<dbReference type="EMBL" id="MU251247">
    <property type="protein sequence ID" value="KAG9256513.1"/>
    <property type="molecule type" value="Genomic_DNA"/>
</dbReference>
<evidence type="ECO:0000313" key="1">
    <source>
        <dbReference type="EMBL" id="KAG9256513.1"/>
    </source>
</evidence>